<keyword evidence="5" id="KW-0949">S-adenosyl-L-methionine</keyword>
<organism evidence="8 9">
    <name type="scientific">Vibrio azureus NBRC 104587</name>
    <dbReference type="NCBI Taxonomy" id="1219077"/>
    <lineage>
        <taxon>Bacteria</taxon>
        <taxon>Pseudomonadati</taxon>
        <taxon>Pseudomonadota</taxon>
        <taxon>Gammaproteobacteria</taxon>
        <taxon>Vibrionales</taxon>
        <taxon>Vibrionaceae</taxon>
        <taxon>Vibrio</taxon>
    </lineage>
</organism>
<keyword evidence="4 8" id="KW-0808">Transferase</keyword>
<dbReference type="Proteomes" id="UP000016567">
    <property type="component" value="Unassembled WGS sequence"/>
</dbReference>
<protein>
    <recommendedName>
        <fullName evidence="2">site-specific DNA-methyltransferase (adenine-specific)</fullName>
        <ecNumber evidence="2">2.1.1.72</ecNumber>
    </recommendedName>
</protein>
<proteinExistence type="inferred from homology"/>
<feature type="domain" description="DNA methylase N-4/N-6" evidence="7">
    <location>
        <begin position="487"/>
        <end position="820"/>
    </location>
</feature>
<dbReference type="STRING" id="1219077.VAZ01S_029_00450"/>
<evidence type="ECO:0000313" key="9">
    <source>
        <dbReference type="Proteomes" id="UP000016567"/>
    </source>
</evidence>
<gene>
    <name evidence="8" type="ORF">VAZ01S_029_00450</name>
</gene>
<dbReference type="EC" id="2.1.1.72" evidence="2"/>
<evidence type="ECO:0000256" key="5">
    <source>
        <dbReference type="ARBA" id="ARBA00022691"/>
    </source>
</evidence>
<dbReference type="eggNOG" id="COG2189">
    <property type="taxonomic scope" value="Bacteria"/>
</dbReference>
<dbReference type="AlphaFoldDB" id="U3APS6"/>
<comment type="caution">
    <text evidence="8">The sequence shown here is derived from an EMBL/GenBank/DDBJ whole genome shotgun (WGS) entry which is preliminary data.</text>
</comment>
<keyword evidence="9" id="KW-1185">Reference proteome</keyword>
<dbReference type="PROSITE" id="PS00092">
    <property type="entry name" value="N6_MTASE"/>
    <property type="match status" value="1"/>
</dbReference>
<dbReference type="InterPro" id="IPR002295">
    <property type="entry name" value="N4/N6-MTase_EcoPI_Mod-like"/>
</dbReference>
<dbReference type="GO" id="GO:0003677">
    <property type="term" value="F:DNA binding"/>
    <property type="evidence" value="ECO:0007669"/>
    <property type="project" value="InterPro"/>
</dbReference>
<dbReference type="GO" id="GO:0008170">
    <property type="term" value="F:N-methyltransferase activity"/>
    <property type="evidence" value="ECO:0007669"/>
    <property type="project" value="InterPro"/>
</dbReference>
<dbReference type="GO" id="GO:0032259">
    <property type="term" value="P:methylation"/>
    <property type="evidence" value="ECO:0007669"/>
    <property type="project" value="UniProtKB-KW"/>
</dbReference>
<dbReference type="OrthoDB" id="9816043at2"/>
<accession>U3APS6</accession>
<comment type="catalytic activity">
    <reaction evidence="6">
        <text>a 2'-deoxyadenosine in DNA + S-adenosyl-L-methionine = an N(6)-methyl-2'-deoxyadenosine in DNA + S-adenosyl-L-homocysteine + H(+)</text>
        <dbReference type="Rhea" id="RHEA:15197"/>
        <dbReference type="Rhea" id="RHEA-COMP:12418"/>
        <dbReference type="Rhea" id="RHEA-COMP:12419"/>
        <dbReference type="ChEBI" id="CHEBI:15378"/>
        <dbReference type="ChEBI" id="CHEBI:57856"/>
        <dbReference type="ChEBI" id="CHEBI:59789"/>
        <dbReference type="ChEBI" id="CHEBI:90615"/>
        <dbReference type="ChEBI" id="CHEBI:90616"/>
        <dbReference type="EC" id="2.1.1.72"/>
    </reaction>
</comment>
<dbReference type="RefSeq" id="WP_021709531.1">
    <property type="nucleotide sequence ID" value="NZ_BAOB01000224.1"/>
</dbReference>
<evidence type="ECO:0000256" key="6">
    <source>
        <dbReference type="ARBA" id="ARBA00047942"/>
    </source>
</evidence>
<evidence type="ECO:0000313" key="8">
    <source>
        <dbReference type="EMBL" id="GAD75775.1"/>
    </source>
</evidence>
<dbReference type="PRINTS" id="PR00506">
    <property type="entry name" value="D21N6MTFRASE"/>
</dbReference>
<dbReference type="InterPro" id="IPR002052">
    <property type="entry name" value="DNA_methylase_N6_adenine_CS"/>
</dbReference>
<sequence>MSKYNELVKKLKEIFQIDRPELDFGIYRILNARADEINDYLDNKLKAKIQSALAEAGNANKADLEQQLQAATDAGFEPDQSPKVQELKGQLAAAASGANEHENAVFSHLLTFFSRYYDNGDFISKRRYKGDTYAIPYAGEEVMLHWANKDQYYIKSGENFANYSFKLDDGRKVSFKLLAADTAKDNRKDNDADRRFVLIEPHTRTKLDEDGEEFEQAYQSVDVVKTTDLVDGESVETEELVIHFEYKAMKKGTKQDALVQAAITTILADSEVQQHWVELTKRAPTEKNPNRTELERHLTTYTQRNTADYFIHKDLGGFLSNELDFYIKNEVMNLDNVQNAKVFSNIEKQLRMIQCLRKVAQELITFLTQIESFQKKLWTKKKFVTQSSYIASLDKIDDKYYNDIIGVDKQWAKWQHLNFIDTNANRDAEYLRNNKGLLVDTSLLSNSLAEKIINEIESIDDNFTGLLIQSDNYQALQLLQSKYNSKVNTIYIDPPYNTDAAPILYKNGYRDSSWLTLLNDRLDKAHPLLKNSGVLCATIDDYEHNEFAKIIKQKFGADNSLGTVTVRMNPSGRITLNGLAQSHEYAIFSGKSYQSRLFKMERSDEQNSRFNNTDATGTFELRNFRREGSSSDRAERPKRHFPIYVKENTFRVPTMRWDESTRSYVDIEQPSDTEQVVWPIDGTGRERVWRWGIDRIKKEHTEIFPKVNNKGVLNIYYKYRPNNEGITPPSVWIDKKYSATEYGTNHLKRLFGNQSIFDFPKSIHAVEDCIDIAGAREKNSLCLDFFAGSGTTGHAVINLNRKDDGKRKFILVEQGEYFRTITLPRVMKASFSSDWKGGLPKNDSYQSVVFKVMQLESYEDTLNNIHLLKKDAGLFDFMSPEVANDYLLKYMLEEESKDSLLNTDNFRKPFSYEMDIAADSAGATERKTINLVETFNFLVGLHAKSIESNVERGYVRIEGTLPTGERTLILWRDCDKIGYDKLNEYANRFDLYAKEQTFDVIYINGDHNLPTAFTVDGEDGEVMRSLKLRQIEPEFLSLMFAEEA</sequence>
<name>U3APS6_9VIBR</name>
<evidence type="ECO:0000259" key="7">
    <source>
        <dbReference type="Pfam" id="PF01555"/>
    </source>
</evidence>
<dbReference type="InterPro" id="IPR029063">
    <property type="entry name" value="SAM-dependent_MTases_sf"/>
</dbReference>
<evidence type="ECO:0000256" key="4">
    <source>
        <dbReference type="ARBA" id="ARBA00022679"/>
    </source>
</evidence>
<dbReference type="Gene3D" id="3.40.50.150">
    <property type="entry name" value="Vaccinia Virus protein VP39"/>
    <property type="match status" value="1"/>
</dbReference>
<keyword evidence="3 8" id="KW-0489">Methyltransferase</keyword>
<evidence type="ECO:0000256" key="3">
    <source>
        <dbReference type="ARBA" id="ARBA00022603"/>
    </source>
</evidence>
<comment type="similarity">
    <text evidence="1">Belongs to the N(4)/N(6)-methyltransferase family.</text>
</comment>
<dbReference type="EMBL" id="BATL01000029">
    <property type="protein sequence ID" value="GAD75775.1"/>
    <property type="molecule type" value="Genomic_DNA"/>
</dbReference>
<dbReference type="SUPFAM" id="SSF53335">
    <property type="entry name" value="S-adenosyl-L-methionine-dependent methyltransferases"/>
    <property type="match status" value="1"/>
</dbReference>
<dbReference type="GO" id="GO:0009007">
    <property type="term" value="F:site-specific DNA-methyltransferase (adenine-specific) activity"/>
    <property type="evidence" value="ECO:0007669"/>
    <property type="project" value="UniProtKB-EC"/>
</dbReference>
<evidence type="ECO:0000256" key="2">
    <source>
        <dbReference type="ARBA" id="ARBA00011900"/>
    </source>
</evidence>
<dbReference type="InterPro" id="IPR002941">
    <property type="entry name" value="DNA_methylase_N4/N6"/>
</dbReference>
<evidence type="ECO:0000256" key="1">
    <source>
        <dbReference type="ARBA" id="ARBA00006594"/>
    </source>
</evidence>
<dbReference type="Pfam" id="PF01555">
    <property type="entry name" value="N6_N4_Mtase"/>
    <property type="match status" value="1"/>
</dbReference>
<reference evidence="8 9" key="1">
    <citation type="submission" date="2013-09" db="EMBL/GenBank/DDBJ databases">
        <title>Whole genome shotgun sequence of Vibrio azureus NBRC 104587.</title>
        <authorList>
            <person name="Isaki S."/>
            <person name="Hosoyama A."/>
            <person name="Numata M."/>
            <person name="Hashimoto M."/>
            <person name="Hosoyama Y."/>
            <person name="Tsuchikane K."/>
            <person name="Noguchi M."/>
            <person name="Hirakata S."/>
            <person name="Ichikawa N."/>
            <person name="Ohji S."/>
            <person name="Yamazoe A."/>
            <person name="Fujita N."/>
        </authorList>
    </citation>
    <scope>NUCLEOTIDE SEQUENCE [LARGE SCALE GENOMIC DNA]</scope>
    <source>
        <strain evidence="8 9">NBRC 104587</strain>
    </source>
</reference>